<gene>
    <name evidence="10" type="ORF">JOD17_000139</name>
</gene>
<evidence type="ECO:0000256" key="1">
    <source>
        <dbReference type="ARBA" id="ARBA00004141"/>
    </source>
</evidence>
<comment type="similarity">
    <text evidence="6">In the C-terminal section; belongs to the OsmX family.</text>
</comment>
<dbReference type="Gene3D" id="3.40.190.10">
    <property type="entry name" value="Periplasmic binding protein-like II"/>
    <property type="match status" value="1"/>
</dbReference>
<feature type="transmembrane region" description="Helical" evidence="8">
    <location>
        <begin position="217"/>
        <end position="237"/>
    </location>
</feature>
<dbReference type="InterPro" id="IPR035906">
    <property type="entry name" value="MetI-like_sf"/>
</dbReference>
<evidence type="ECO:0000256" key="7">
    <source>
        <dbReference type="ARBA" id="ARBA00035652"/>
    </source>
</evidence>
<sequence length="515" mass="56969">MANFMESYVSLFQERSDLLFNSFWEHVQLSLVSLLIAVAIALPIGILLTRYTRYSEWIIGFAAVLQTIPSLALLGFLVLFVGIGTTPAIIALTAYALLPIMRNTFTGIREVDPAIVEAARGMGMNSYRSLMKIELPLAMPTIMAGIRTSMVLIVGTATLAALVGGGGLGQIIMTGIQRTNNEYILFGALPAALLAIVLDVILRLTERGTKRNRRASFKPIIAVVAIALLIVFIQPVVSMFKDEPDLVIGGKLGPEPPILANMYKLLIEEETDLNVEVIAPLGATNVNFNALIVGDVDIYPEFSGTVLADLLNEEEFSYDEEESYQEARDGIYEEYGFHFLEPMGFQNTYALAMPRELAEELEVSTISDLMPYTNELSVGFTFEFMDREDGYAGFEDVYGFSFSDVTSIDVSTRYQAISNGSIEISDVFSTDPQLVEYDMVVLEDDEDLFPPYQAAPLVTNFALQQHPEIEEILNQLAGVGTVEEISELNFRVDIEDEDPEEVARDFLVEQGLLDN</sequence>
<dbReference type="InterPro" id="IPR058089">
    <property type="entry name" value="EgtUBC_SBD"/>
</dbReference>
<keyword evidence="11" id="KW-1185">Reference proteome</keyword>
<keyword evidence="4 8" id="KW-1133">Transmembrane helix</keyword>
<evidence type="ECO:0000256" key="8">
    <source>
        <dbReference type="RuleBase" id="RU363032"/>
    </source>
</evidence>
<reference evidence="10 11" key="1">
    <citation type="submission" date="2021-01" db="EMBL/GenBank/DDBJ databases">
        <title>Genomic Encyclopedia of Type Strains, Phase IV (KMG-IV): sequencing the most valuable type-strain genomes for metagenomic binning, comparative biology and taxonomic classification.</title>
        <authorList>
            <person name="Goeker M."/>
        </authorList>
    </citation>
    <scope>NUCLEOTIDE SEQUENCE [LARGE SCALE GENOMIC DNA]</scope>
    <source>
        <strain evidence="10 11">DSM 25540</strain>
    </source>
</reference>
<name>A0ABS2P891_9BACL</name>
<dbReference type="InterPro" id="IPR051204">
    <property type="entry name" value="ABC_transp_perm/SBD"/>
</dbReference>
<evidence type="ECO:0000313" key="10">
    <source>
        <dbReference type="EMBL" id="MBM7631048.1"/>
    </source>
</evidence>
<feature type="transmembrane region" description="Helical" evidence="8">
    <location>
        <begin position="183"/>
        <end position="205"/>
    </location>
</feature>
<protein>
    <submittedName>
        <fullName evidence="10">Osmoprotectant transport system permease protein</fullName>
    </submittedName>
</protein>
<feature type="domain" description="ABC transmembrane type-1" evidence="9">
    <location>
        <begin position="23"/>
        <end position="202"/>
    </location>
</feature>
<evidence type="ECO:0000256" key="2">
    <source>
        <dbReference type="ARBA" id="ARBA00022448"/>
    </source>
</evidence>
<dbReference type="SUPFAM" id="SSF53850">
    <property type="entry name" value="Periplasmic binding protein-like II"/>
    <property type="match status" value="1"/>
</dbReference>
<feature type="transmembrane region" description="Helical" evidence="8">
    <location>
        <begin position="78"/>
        <end position="98"/>
    </location>
</feature>
<evidence type="ECO:0000256" key="4">
    <source>
        <dbReference type="ARBA" id="ARBA00022989"/>
    </source>
</evidence>
<dbReference type="PROSITE" id="PS50928">
    <property type="entry name" value="ABC_TM1"/>
    <property type="match status" value="1"/>
</dbReference>
<keyword evidence="3 8" id="KW-0812">Transmembrane</keyword>
<comment type="subcellular location">
    <subcellularLocation>
        <location evidence="8">Cell membrane</location>
        <topology evidence="8">Multi-pass membrane protein</topology>
    </subcellularLocation>
    <subcellularLocation>
        <location evidence="1">Membrane</location>
        <topology evidence="1">Multi-pass membrane protein</topology>
    </subcellularLocation>
</comment>
<feature type="transmembrane region" description="Helical" evidence="8">
    <location>
        <begin position="54"/>
        <end position="72"/>
    </location>
</feature>
<evidence type="ECO:0000313" key="11">
    <source>
        <dbReference type="Proteomes" id="UP000741863"/>
    </source>
</evidence>
<dbReference type="PANTHER" id="PTHR30177">
    <property type="entry name" value="GLYCINE BETAINE/L-PROLINE TRANSPORT SYSTEM PERMEASE PROTEIN PROW"/>
    <property type="match status" value="1"/>
</dbReference>
<dbReference type="CDD" id="cd06261">
    <property type="entry name" value="TM_PBP2"/>
    <property type="match status" value="1"/>
</dbReference>
<accession>A0ABS2P891</accession>
<organism evidence="10 11">
    <name type="scientific">Geomicrobium sediminis</name>
    <dbReference type="NCBI Taxonomy" id="1347788"/>
    <lineage>
        <taxon>Bacteria</taxon>
        <taxon>Bacillati</taxon>
        <taxon>Bacillota</taxon>
        <taxon>Bacilli</taxon>
        <taxon>Bacillales</taxon>
        <taxon>Geomicrobium</taxon>
    </lineage>
</organism>
<evidence type="ECO:0000256" key="5">
    <source>
        <dbReference type="ARBA" id="ARBA00023136"/>
    </source>
</evidence>
<proteinExistence type="inferred from homology"/>
<dbReference type="Pfam" id="PF00528">
    <property type="entry name" value="BPD_transp_1"/>
    <property type="match status" value="1"/>
</dbReference>
<dbReference type="Proteomes" id="UP000741863">
    <property type="component" value="Unassembled WGS sequence"/>
</dbReference>
<feature type="transmembrane region" description="Helical" evidence="8">
    <location>
        <begin position="137"/>
        <end position="163"/>
    </location>
</feature>
<evidence type="ECO:0000259" key="9">
    <source>
        <dbReference type="PROSITE" id="PS50928"/>
    </source>
</evidence>
<evidence type="ECO:0000256" key="3">
    <source>
        <dbReference type="ARBA" id="ARBA00022692"/>
    </source>
</evidence>
<evidence type="ECO:0000256" key="6">
    <source>
        <dbReference type="ARBA" id="ARBA00035642"/>
    </source>
</evidence>
<dbReference type="InterPro" id="IPR000515">
    <property type="entry name" value="MetI-like"/>
</dbReference>
<feature type="transmembrane region" description="Helical" evidence="8">
    <location>
        <begin position="27"/>
        <end position="47"/>
    </location>
</feature>
<dbReference type="Gene3D" id="3.40.190.120">
    <property type="entry name" value="Osmoprotection protein (prox), domain 2"/>
    <property type="match status" value="1"/>
</dbReference>
<dbReference type="CDD" id="cd13610">
    <property type="entry name" value="PBP2_ChoS"/>
    <property type="match status" value="1"/>
</dbReference>
<dbReference type="EMBL" id="JAFBEC010000001">
    <property type="protein sequence ID" value="MBM7631048.1"/>
    <property type="molecule type" value="Genomic_DNA"/>
</dbReference>
<dbReference type="RefSeq" id="WP_275581609.1">
    <property type="nucleotide sequence ID" value="NZ_JAFBEC010000001.1"/>
</dbReference>
<dbReference type="PANTHER" id="PTHR30177:SF4">
    <property type="entry name" value="OSMOPROTECTANT IMPORT PERMEASE PROTEIN OSMW"/>
    <property type="match status" value="1"/>
</dbReference>
<keyword evidence="2 8" id="KW-0813">Transport</keyword>
<comment type="caution">
    <text evidence="10">The sequence shown here is derived from an EMBL/GenBank/DDBJ whole genome shotgun (WGS) entry which is preliminary data.</text>
</comment>
<dbReference type="Pfam" id="PF04069">
    <property type="entry name" value="OpuAC"/>
    <property type="match status" value="1"/>
</dbReference>
<dbReference type="Gene3D" id="1.10.3720.10">
    <property type="entry name" value="MetI-like"/>
    <property type="match status" value="1"/>
</dbReference>
<dbReference type="SUPFAM" id="SSF161098">
    <property type="entry name" value="MetI-like"/>
    <property type="match status" value="1"/>
</dbReference>
<comment type="similarity">
    <text evidence="8">Belongs to the binding-protein-dependent transport system permease family.</text>
</comment>
<comment type="similarity">
    <text evidence="7">In the N-terminal section; belongs to the binding-protein-dependent transport system permease family.</text>
</comment>
<dbReference type="InterPro" id="IPR007210">
    <property type="entry name" value="ABC_Gly_betaine_transp_sub-bd"/>
</dbReference>
<keyword evidence="5 8" id="KW-0472">Membrane</keyword>